<gene>
    <name evidence="1" type="ORF">BCR33DRAFT_846347</name>
</gene>
<dbReference type="Proteomes" id="UP000193642">
    <property type="component" value="Unassembled WGS sequence"/>
</dbReference>
<dbReference type="EMBL" id="MCGO01000005">
    <property type="protein sequence ID" value="ORY51580.1"/>
    <property type="molecule type" value="Genomic_DNA"/>
</dbReference>
<dbReference type="PANTHER" id="PTHR14614">
    <property type="entry name" value="HEPATOCELLULAR CARCINOMA-ASSOCIATED ANTIGEN"/>
    <property type="match status" value="1"/>
</dbReference>
<accession>A0A1Y2CX37</accession>
<sequence length="224" mass="24145">MAQISISAAIKLTLNTSTESNESGTTVWEGGVALARHLAAEAGKNKLNLAGKSCIDLGSGTGIVGIACAKLGANVFLTDIDHPDVMGLLEKNAGQNTIKSAVSDNLNIANKKATVIPLEWNSPPVIPEQIQSMAPFDFILGADVVFAMEAVVKLVDTIAALSDRKTDVWIGHEHRDPRVSEEFLTLMKDRGFKSKNVKRQIVGSEGDEDYIGDHVALYRFKKEK</sequence>
<evidence type="ECO:0008006" key="3">
    <source>
        <dbReference type="Google" id="ProtNLM"/>
    </source>
</evidence>
<protein>
    <recommendedName>
        <fullName evidence="3">S-adenosyl-L-methionine-dependent methyltransferase</fullName>
    </recommendedName>
</protein>
<dbReference type="SUPFAM" id="SSF53335">
    <property type="entry name" value="S-adenosyl-L-methionine-dependent methyltransferases"/>
    <property type="match status" value="1"/>
</dbReference>
<dbReference type="Pfam" id="PF10294">
    <property type="entry name" value="Methyltransf_16"/>
    <property type="match status" value="1"/>
</dbReference>
<dbReference type="InterPro" id="IPR029063">
    <property type="entry name" value="SAM-dependent_MTases_sf"/>
</dbReference>
<evidence type="ECO:0000313" key="1">
    <source>
        <dbReference type="EMBL" id="ORY51580.1"/>
    </source>
</evidence>
<proteinExistence type="predicted"/>
<evidence type="ECO:0000313" key="2">
    <source>
        <dbReference type="Proteomes" id="UP000193642"/>
    </source>
</evidence>
<reference evidence="1 2" key="1">
    <citation type="submission" date="2016-07" db="EMBL/GenBank/DDBJ databases">
        <title>Pervasive Adenine N6-methylation of Active Genes in Fungi.</title>
        <authorList>
            <consortium name="DOE Joint Genome Institute"/>
            <person name="Mondo S.J."/>
            <person name="Dannebaum R.O."/>
            <person name="Kuo R.C."/>
            <person name="Labutti K."/>
            <person name="Haridas S."/>
            <person name="Kuo A."/>
            <person name="Salamov A."/>
            <person name="Ahrendt S.R."/>
            <person name="Lipzen A."/>
            <person name="Sullivan W."/>
            <person name="Andreopoulos W.B."/>
            <person name="Clum A."/>
            <person name="Lindquist E."/>
            <person name="Daum C."/>
            <person name="Ramamoorthy G.K."/>
            <person name="Gryganskyi A."/>
            <person name="Culley D."/>
            <person name="Magnuson J.K."/>
            <person name="James T.Y."/>
            <person name="O'Malley M.A."/>
            <person name="Stajich J.E."/>
            <person name="Spatafora J.W."/>
            <person name="Visel A."/>
            <person name="Grigoriev I.V."/>
        </authorList>
    </citation>
    <scope>NUCLEOTIDE SEQUENCE [LARGE SCALE GENOMIC DNA]</scope>
    <source>
        <strain evidence="1 2">JEL800</strain>
    </source>
</reference>
<dbReference type="OrthoDB" id="407325at2759"/>
<dbReference type="InterPro" id="IPR019410">
    <property type="entry name" value="Methyltransf_16"/>
</dbReference>
<dbReference type="PANTHER" id="PTHR14614:SF109">
    <property type="entry name" value="RIBOSOMAL LYSINE N-METHYLTRANSFERASE 5"/>
    <property type="match status" value="1"/>
</dbReference>
<name>A0A1Y2CX37_9FUNG</name>
<organism evidence="1 2">
    <name type="scientific">Rhizoclosmatium globosum</name>
    <dbReference type="NCBI Taxonomy" id="329046"/>
    <lineage>
        <taxon>Eukaryota</taxon>
        <taxon>Fungi</taxon>
        <taxon>Fungi incertae sedis</taxon>
        <taxon>Chytridiomycota</taxon>
        <taxon>Chytridiomycota incertae sedis</taxon>
        <taxon>Chytridiomycetes</taxon>
        <taxon>Chytridiales</taxon>
        <taxon>Chytriomycetaceae</taxon>
        <taxon>Rhizoclosmatium</taxon>
    </lineage>
</organism>
<keyword evidence="2" id="KW-1185">Reference proteome</keyword>
<comment type="caution">
    <text evidence="1">The sequence shown here is derived from an EMBL/GenBank/DDBJ whole genome shotgun (WGS) entry which is preliminary data.</text>
</comment>
<dbReference type="Gene3D" id="3.40.50.150">
    <property type="entry name" value="Vaccinia Virus protein VP39"/>
    <property type="match status" value="1"/>
</dbReference>
<dbReference type="AlphaFoldDB" id="A0A1Y2CX37"/>